<proteinExistence type="predicted"/>
<dbReference type="RefSeq" id="WP_394471067.1">
    <property type="nucleotide sequence ID" value="NZ_JBIGHY010000004.1"/>
</dbReference>
<sequence length="52" mass="5618">MSRQQLKRWARPLLVRLSEAVGRGFGGPAFSLCVQAHLPAHQPTPLQPGANA</sequence>
<evidence type="ECO:0000313" key="1">
    <source>
        <dbReference type="EMBL" id="MFG6415007.1"/>
    </source>
</evidence>
<evidence type="ECO:0000313" key="2">
    <source>
        <dbReference type="Proteomes" id="UP001606300"/>
    </source>
</evidence>
<dbReference type="EMBL" id="JBIGHY010000004">
    <property type="protein sequence ID" value="MFG6415007.1"/>
    <property type="molecule type" value="Genomic_DNA"/>
</dbReference>
<comment type="caution">
    <text evidence="1">The sequence shown here is derived from an EMBL/GenBank/DDBJ whole genome shotgun (WGS) entry which is preliminary data.</text>
</comment>
<accession>A0ABW7EPB3</accession>
<reference evidence="1 2" key="1">
    <citation type="submission" date="2024-09" db="EMBL/GenBank/DDBJ databases">
        <title>Novel species of the genus Pelomonas and Roseateles isolated from streams.</title>
        <authorList>
            <person name="Lu H."/>
        </authorList>
    </citation>
    <scope>NUCLEOTIDE SEQUENCE [LARGE SCALE GENOMIC DNA]</scope>
    <source>
        <strain evidence="1 2">DC23W</strain>
    </source>
</reference>
<name>A0ABW7EPB3_9BURK</name>
<dbReference type="Proteomes" id="UP001606300">
    <property type="component" value="Unassembled WGS sequence"/>
</dbReference>
<gene>
    <name evidence="1" type="ORF">ACG02S_13995</name>
</gene>
<keyword evidence="2" id="KW-1185">Reference proteome</keyword>
<organism evidence="1 2">
    <name type="scientific">Pelomonas dachongensis</name>
    <dbReference type="NCBI Taxonomy" id="3299029"/>
    <lineage>
        <taxon>Bacteria</taxon>
        <taxon>Pseudomonadati</taxon>
        <taxon>Pseudomonadota</taxon>
        <taxon>Betaproteobacteria</taxon>
        <taxon>Burkholderiales</taxon>
        <taxon>Sphaerotilaceae</taxon>
        <taxon>Roseateles</taxon>
    </lineage>
</organism>
<protein>
    <submittedName>
        <fullName evidence="1">Uncharacterized protein</fullName>
    </submittedName>
</protein>